<reference evidence="2" key="1">
    <citation type="journal article" date="2022" name="bioRxiv">
        <title>Sequencing and chromosome-scale assembly of the giantPleurodeles waltlgenome.</title>
        <authorList>
            <person name="Brown T."/>
            <person name="Elewa A."/>
            <person name="Iarovenko S."/>
            <person name="Subramanian E."/>
            <person name="Araus A.J."/>
            <person name="Petzold A."/>
            <person name="Susuki M."/>
            <person name="Suzuki K.-i.T."/>
            <person name="Hayashi T."/>
            <person name="Toyoda A."/>
            <person name="Oliveira C."/>
            <person name="Osipova E."/>
            <person name="Leigh N.D."/>
            <person name="Simon A."/>
            <person name="Yun M.H."/>
        </authorList>
    </citation>
    <scope>NUCLEOTIDE SEQUENCE</scope>
    <source>
        <strain evidence="2">20211129_DDA</strain>
        <tissue evidence="2">Liver</tissue>
    </source>
</reference>
<feature type="compositionally biased region" description="Basic and acidic residues" evidence="1">
    <location>
        <begin position="34"/>
        <end position="66"/>
    </location>
</feature>
<name>A0AAV7RAP2_PLEWA</name>
<organism evidence="2 3">
    <name type="scientific">Pleurodeles waltl</name>
    <name type="common">Iberian ribbed newt</name>
    <dbReference type="NCBI Taxonomy" id="8319"/>
    <lineage>
        <taxon>Eukaryota</taxon>
        <taxon>Metazoa</taxon>
        <taxon>Chordata</taxon>
        <taxon>Craniata</taxon>
        <taxon>Vertebrata</taxon>
        <taxon>Euteleostomi</taxon>
        <taxon>Amphibia</taxon>
        <taxon>Batrachia</taxon>
        <taxon>Caudata</taxon>
        <taxon>Salamandroidea</taxon>
        <taxon>Salamandridae</taxon>
        <taxon>Pleurodelinae</taxon>
        <taxon>Pleurodeles</taxon>
    </lineage>
</organism>
<evidence type="ECO:0000313" key="3">
    <source>
        <dbReference type="Proteomes" id="UP001066276"/>
    </source>
</evidence>
<feature type="compositionally biased region" description="Basic and acidic residues" evidence="1">
    <location>
        <begin position="139"/>
        <end position="178"/>
    </location>
</feature>
<dbReference type="EMBL" id="JANPWB010000009">
    <property type="protein sequence ID" value="KAJ1148555.1"/>
    <property type="molecule type" value="Genomic_DNA"/>
</dbReference>
<comment type="caution">
    <text evidence="2">The sequence shown here is derived from an EMBL/GenBank/DDBJ whole genome shotgun (WGS) entry which is preliminary data.</text>
</comment>
<feature type="compositionally biased region" description="Basic and acidic residues" evidence="1">
    <location>
        <begin position="186"/>
        <end position="218"/>
    </location>
</feature>
<accession>A0AAV7RAP2</accession>
<sequence length="218" mass="24561">MYCCCRLYPGTCRRNNQSPWTSGVRGAAIIESSTRGDRKGEEDGWRREREKRKKQDCGGTKTDGRHSNWKGAKTQTEVGTQRKVPGAIGNTGCGAGGAQRKFQPRFRRSVAYSGASRNQYRETRVVGWRNGGEVRGGVRRKDREERDGSRKTAKRGSEKRNKDKVKETKGNKKVERIPTKSGGNPKETESTKGSESERGRQEAKDRKEGQLQRADIKR</sequence>
<dbReference type="Proteomes" id="UP001066276">
    <property type="component" value="Chromosome 5"/>
</dbReference>
<evidence type="ECO:0000313" key="2">
    <source>
        <dbReference type="EMBL" id="KAJ1148555.1"/>
    </source>
</evidence>
<dbReference type="AlphaFoldDB" id="A0AAV7RAP2"/>
<proteinExistence type="predicted"/>
<protein>
    <submittedName>
        <fullName evidence="2">Uncharacterized protein</fullName>
    </submittedName>
</protein>
<feature type="region of interest" description="Disordered" evidence="1">
    <location>
        <begin position="132"/>
        <end position="218"/>
    </location>
</feature>
<evidence type="ECO:0000256" key="1">
    <source>
        <dbReference type="SAM" id="MobiDB-lite"/>
    </source>
</evidence>
<keyword evidence="3" id="KW-1185">Reference proteome</keyword>
<feature type="region of interest" description="Disordered" evidence="1">
    <location>
        <begin position="32"/>
        <end position="101"/>
    </location>
</feature>
<gene>
    <name evidence="2" type="ORF">NDU88_001383</name>
</gene>